<keyword evidence="1" id="KW-0677">Repeat</keyword>
<name>A0AAD5LH45_PYTIN</name>
<dbReference type="Gene3D" id="1.25.40.10">
    <property type="entry name" value="Tetratricopeptide repeat domain"/>
    <property type="match status" value="4"/>
</dbReference>
<proteinExistence type="predicted"/>
<keyword evidence="5" id="KW-1185">Reference proteome</keyword>
<feature type="compositionally biased region" description="Basic and acidic residues" evidence="3">
    <location>
        <begin position="275"/>
        <end position="290"/>
    </location>
</feature>
<feature type="region of interest" description="Disordered" evidence="3">
    <location>
        <begin position="269"/>
        <end position="294"/>
    </location>
</feature>
<evidence type="ECO:0000256" key="2">
    <source>
        <dbReference type="ARBA" id="ARBA00022803"/>
    </source>
</evidence>
<gene>
    <name evidence="4" type="ORF">P43SY_002411</name>
</gene>
<dbReference type="InterPro" id="IPR011990">
    <property type="entry name" value="TPR-like_helical_dom_sf"/>
</dbReference>
<dbReference type="GO" id="GO:0051879">
    <property type="term" value="F:Hsp90 protein binding"/>
    <property type="evidence" value="ECO:0007669"/>
    <property type="project" value="TreeGrafter"/>
</dbReference>
<dbReference type="EMBL" id="JAKCXM010000234">
    <property type="protein sequence ID" value="KAJ0397903.1"/>
    <property type="molecule type" value="Genomic_DNA"/>
</dbReference>
<organism evidence="4 5">
    <name type="scientific">Pythium insidiosum</name>
    <name type="common">Pythiosis disease agent</name>
    <dbReference type="NCBI Taxonomy" id="114742"/>
    <lineage>
        <taxon>Eukaryota</taxon>
        <taxon>Sar</taxon>
        <taxon>Stramenopiles</taxon>
        <taxon>Oomycota</taxon>
        <taxon>Peronosporomycetes</taxon>
        <taxon>Pythiales</taxon>
        <taxon>Pythiaceae</taxon>
        <taxon>Pythium</taxon>
    </lineage>
</organism>
<evidence type="ECO:0008006" key="6">
    <source>
        <dbReference type="Google" id="ProtNLM"/>
    </source>
</evidence>
<protein>
    <recommendedName>
        <fullName evidence="6">Mitochondrial import receptor subunit TOM34</fullName>
    </recommendedName>
</protein>
<dbReference type="Proteomes" id="UP001209570">
    <property type="component" value="Unassembled WGS sequence"/>
</dbReference>
<dbReference type="SMART" id="SM00028">
    <property type="entry name" value="TPR"/>
    <property type="match status" value="8"/>
</dbReference>
<evidence type="ECO:0000256" key="3">
    <source>
        <dbReference type="SAM" id="MobiDB-lite"/>
    </source>
</evidence>
<dbReference type="PANTHER" id="PTHR22904:SF523">
    <property type="entry name" value="STRESS-INDUCED-PHOSPHOPROTEIN 1"/>
    <property type="match status" value="1"/>
</dbReference>
<dbReference type="SUPFAM" id="SSF48452">
    <property type="entry name" value="TPR-like"/>
    <property type="match status" value="4"/>
</dbReference>
<sequence>MSTTTTDSAAPMSLADLRAQATACVQAGDHEAAVDWWTRAISAAGESEASAALLVQRAESQLELGHWLLAERDAQAAMERRCGRRYVRALRAKCRALLGGGRREDALAAWKEVMTVSSDVLDTLAFQCEFGESVDEKDQVTGDCSSKHAMRYADALGFLSRRDFGNVVRCVTTQLDSSRHNRRDAVLFLLRARARFELKEFANAVKDIERVLTLLPTATEGYLWLAQAFIGLQQPHNARRVCTEGLKVAPTNAALLALKASLTKVKSKRASHQAASEKTEERTEVQTKADADEELDASNEDPVFALLRDLKKQLKLTPTDTALYSRRARVRLDLKQFELAQDDAANAISLDPQGLDGYVCSVTALLGMRRYPKARRVCEQGLLFHPSNDELTKLLQRIDDTATQEPMEGSEDSLQSRALPRRIPKAVAKRKKERADRKATQAADLRASCTAKARDLVSSRDYGNAVFHINKALGYTTNENDAELLVLRARCRFYLKQWELVREDSERAISLDPQYIAAYQSLAQVLKAMGRTSAAMRVCEDGLRVATSTEEERAPLETLHKWLIAHQPREQTR</sequence>
<evidence type="ECO:0000256" key="1">
    <source>
        <dbReference type="ARBA" id="ARBA00022737"/>
    </source>
</evidence>
<dbReference type="InterPro" id="IPR019734">
    <property type="entry name" value="TPR_rpt"/>
</dbReference>
<keyword evidence="2" id="KW-0802">TPR repeat</keyword>
<dbReference type="PANTHER" id="PTHR22904">
    <property type="entry name" value="TPR REPEAT CONTAINING PROTEIN"/>
    <property type="match status" value="1"/>
</dbReference>
<comment type="caution">
    <text evidence="4">The sequence shown here is derived from an EMBL/GenBank/DDBJ whole genome shotgun (WGS) entry which is preliminary data.</text>
</comment>
<reference evidence="4" key="1">
    <citation type="submission" date="2021-12" db="EMBL/GenBank/DDBJ databases">
        <title>Prjna785345.</title>
        <authorList>
            <person name="Rujirawat T."/>
            <person name="Krajaejun T."/>
        </authorList>
    </citation>
    <scope>NUCLEOTIDE SEQUENCE</scope>
    <source>
        <strain evidence="4">Pi057C3</strain>
    </source>
</reference>
<accession>A0AAD5LH45</accession>
<evidence type="ECO:0000313" key="5">
    <source>
        <dbReference type="Proteomes" id="UP001209570"/>
    </source>
</evidence>
<dbReference type="AlphaFoldDB" id="A0AAD5LH45"/>
<evidence type="ECO:0000313" key="4">
    <source>
        <dbReference type="EMBL" id="KAJ0397903.1"/>
    </source>
</evidence>